<sequence>MAAVWWRCRPIAAAAAAVALAGVATASAVVATPTVVLAASDVGSAADDRYRALVRRLWLNDPRWEVRSAARSALVSDLPNAIKAFLAPGGGYESARTRAAKNAARNDLIISRAIATSTPATSPHVNMTAKRAQHGTLDEKDRYVRTGLAEAQALDAKRAPVVQAKKQAELDRQYVADLAVNASGAWVKAAAQRTVKLGTDNDIAEFFKYSWASAADCDIQAYRLAVAEQQVRFRHEIDQLVTAAEEAQQAYNGASGAAKEKAAEEARTAWNTAAEVAADAKQKWHANEQLAAGQAQAWSKVREFATAATTQQDWPGIAQRATITGQAWTDELALAQEQTREWTKLAETTRANATAIPALGKPAAAAPTTPVV</sequence>
<keyword evidence="3" id="KW-1185">Reference proteome</keyword>
<comment type="caution">
    <text evidence="2">The sequence shown here is derived from an EMBL/GenBank/DDBJ whole genome shotgun (WGS) entry which is preliminary data.</text>
</comment>
<feature type="signal peptide" evidence="1">
    <location>
        <begin position="1"/>
        <end position="28"/>
    </location>
</feature>
<evidence type="ECO:0000313" key="3">
    <source>
        <dbReference type="Proteomes" id="UP000182486"/>
    </source>
</evidence>
<gene>
    <name evidence="2" type="ORF">BG844_25835</name>
</gene>
<proteinExistence type="predicted"/>
<organism evidence="2 3">
    <name type="scientific">Couchioplanes caeruleus subsp. caeruleus</name>
    <dbReference type="NCBI Taxonomy" id="56427"/>
    <lineage>
        <taxon>Bacteria</taxon>
        <taxon>Bacillati</taxon>
        <taxon>Actinomycetota</taxon>
        <taxon>Actinomycetes</taxon>
        <taxon>Micromonosporales</taxon>
        <taxon>Micromonosporaceae</taxon>
        <taxon>Couchioplanes</taxon>
    </lineage>
</organism>
<keyword evidence="1" id="KW-0732">Signal</keyword>
<name>A0A1K0FFC0_9ACTN</name>
<accession>A0A1K0FFC0</accession>
<feature type="chain" id="PRO_5039536906" evidence="1">
    <location>
        <begin position="29"/>
        <end position="372"/>
    </location>
</feature>
<dbReference type="InterPro" id="IPR005506">
    <property type="entry name" value="DUF312_ALF"/>
</dbReference>
<evidence type="ECO:0000256" key="1">
    <source>
        <dbReference type="SAM" id="SignalP"/>
    </source>
</evidence>
<dbReference type="Pfam" id="PF03752">
    <property type="entry name" value="ALF"/>
    <property type="match status" value="1"/>
</dbReference>
<protein>
    <submittedName>
        <fullName evidence="2">Uncharacterized protein</fullName>
    </submittedName>
</protein>
<dbReference type="Proteomes" id="UP000182486">
    <property type="component" value="Unassembled WGS sequence"/>
</dbReference>
<dbReference type="AlphaFoldDB" id="A0A1K0FFC0"/>
<dbReference type="EMBL" id="MEIA01000313">
    <property type="protein sequence ID" value="OJF11525.1"/>
    <property type="molecule type" value="Genomic_DNA"/>
</dbReference>
<evidence type="ECO:0000313" key="2">
    <source>
        <dbReference type="EMBL" id="OJF11525.1"/>
    </source>
</evidence>
<reference evidence="2 3" key="1">
    <citation type="submission" date="2016-09" db="EMBL/GenBank/DDBJ databases">
        <title>Couchioplanes caeruleus draft genome sequence.</title>
        <authorList>
            <person name="Sheehan J."/>
            <person name="Caffrey P."/>
        </authorList>
    </citation>
    <scope>NUCLEOTIDE SEQUENCE [LARGE SCALE GENOMIC DNA]</scope>
    <source>
        <strain evidence="2 3">DSM 43634</strain>
    </source>
</reference>